<evidence type="ECO:0000313" key="2">
    <source>
        <dbReference type="EMBL" id="AOH39509.1"/>
    </source>
</evidence>
<gene>
    <name evidence="2" type="ORF">BCB69_05870</name>
</gene>
<evidence type="ECO:0000259" key="1">
    <source>
        <dbReference type="Pfam" id="PF04991"/>
    </source>
</evidence>
<dbReference type="RefSeq" id="WP_069177295.1">
    <property type="nucleotide sequence ID" value="NZ_CP017037.1"/>
</dbReference>
<dbReference type="InterPro" id="IPR007074">
    <property type="entry name" value="LicD/FKTN/FKRP_NTP_transf"/>
</dbReference>
<reference evidence="3" key="1">
    <citation type="submission" date="2016-08" db="EMBL/GenBank/DDBJ databases">
        <authorList>
            <person name="Holder M.E."/>
            <person name="Ajami N.J."/>
            <person name="Petrosino J.F."/>
        </authorList>
    </citation>
    <scope>NUCLEOTIDE SEQUENCE [LARGE SCALE GENOMIC DNA]</scope>
    <source>
        <strain evidence="3">F0677</strain>
    </source>
</reference>
<name>A0A1B3WEZ9_9FIRM</name>
<dbReference type="STRING" id="39950.BCB69_05870"/>
<protein>
    <recommendedName>
        <fullName evidence="1">LicD/FKTN/FKRP nucleotidyltransferase domain-containing protein</fullName>
    </recommendedName>
</protein>
<evidence type="ECO:0000313" key="3">
    <source>
        <dbReference type="Proteomes" id="UP000094757"/>
    </source>
</evidence>
<dbReference type="EMBL" id="CP017037">
    <property type="protein sequence ID" value="AOH39509.1"/>
    <property type="molecule type" value="Genomic_DNA"/>
</dbReference>
<organism evidence="2 3">
    <name type="scientific">Dialister pneumosintes</name>
    <dbReference type="NCBI Taxonomy" id="39950"/>
    <lineage>
        <taxon>Bacteria</taxon>
        <taxon>Bacillati</taxon>
        <taxon>Bacillota</taxon>
        <taxon>Negativicutes</taxon>
        <taxon>Veillonellales</taxon>
        <taxon>Veillonellaceae</taxon>
        <taxon>Dialister</taxon>
    </lineage>
</organism>
<feature type="domain" description="LicD/FKTN/FKRP nucleotidyltransferase" evidence="1">
    <location>
        <begin position="24"/>
        <end position="240"/>
    </location>
</feature>
<dbReference type="AlphaFoldDB" id="A0A1B3WEZ9"/>
<sequence length="263" mass="31054">MKKLTLIELQEYLLSSLVAFDSFCKKHAIHYSLCGGTLIGAIRHQGFIPWDDDIDVMMTRQEYDKLTKVWMQYPKEGYTLTTNRTTSNAFAGESGKWYANNTAPTYPRDDFDIGLFMDIFVIDTLPEDEQEAKKYFAKVHRLGRQFHIIRKRMHKPLWKLLATLFPMFHPDKVFSQLEKEIARHRDKENTYGAIMLGSSNDMLRERLPTNYLKHFVDVPFNGHLFPAIAQYDAYLRHYYGDYMQLPPEKERLSYHTKNHILKE</sequence>
<proteinExistence type="predicted"/>
<dbReference type="GO" id="GO:0009100">
    <property type="term" value="P:glycoprotein metabolic process"/>
    <property type="evidence" value="ECO:0007669"/>
    <property type="project" value="UniProtKB-ARBA"/>
</dbReference>
<dbReference type="Proteomes" id="UP000094757">
    <property type="component" value="Chromosome"/>
</dbReference>
<dbReference type="PANTHER" id="PTHR43404:SF2">
    <property type="entry name" value="LIPOPOLYSACCHARIDE CHOLINEPHOSPHOTRANSFERASE LICD"/>
    <property type="match status" value="1"/>
</dbReference>
<dbReference type="KEGG" id="dpn:BCB69_05870"/>
<dbReference type="InterPro" id="IPR052942">
    <property type="entry name" value="LPS_cholinephosphotransferase"/>
</dbReference>
<accession>A0A1B3WEZ9</accession>
<dbReference type="PANTHER" id="PTHR43404">
    <property type="entry name" value="LIPOPOLYSACCHARIDE CHOLINEPHOSPHOTRANSFERASE LICD"/>
    <property type="match status" value="1"/>
</dbReference>
<dbReference type="Pfam" id="PF04991">
    <property type="entry name" value="LicD"/>
    <property type="match status" value="1"/>
</dbReference>